<feature type="transmembrane region" description="Helical" evidence="1">
    <location>
        <begin position="25"/>
        <end position="44"/>
    </location>
</feature>
<keyword evidence="1" id="KW-0472">Membrane</keyword>
<evidence type="ECO:0000256" key="1">
    <source>
        <dbReference type="SAM" id="Phobius"/>
    </source>
</evidence>
<sequence>MQQQFLARRYTTHWKEILKVKKKRLSYNCIFDYLSCIIYIMVGYKRKRPAKSKPGVFLI</sequence>
<comment type="caution">
    <text evidence="2">The sequence shown here is derived from an EMBL/GenBank/DDBJ whole genome shotgun (WGS) entry which is preliminary data.</text>
</comment>
<reference evidence="2 3" key="1">
    <citation type="submission" date="2019-12" db="EMBL/GenBank/DDBJ databases">
        <title>Spirosoma sp. HMF4905 genome sequencing and assembly.</title>
        <authorList>
            <person name="Kang H."/>
            <person name="Cha I."/>
            <person name="Kim H."/>
            <person name="Joh K."/>
        </authorList>
    </citation>
    <scope>NUCLEOTIDE SEQUENCE [LARGE SCALE GENOMIC DNA]</scope>
    <source>
        <strain evidence="2 3">HMF4905</strain>
    </source>
</reference>
<evidence type="ECO:0000313" key="2">
    <source>
        <dbReference type="EMBL" id="MVM33838.1"/>
    </source>
</evidence>
<keyword evidence="1" id="KW-1133">Transmembrane helix</keyword>
<name>A0A7K1SJD3_9BACT</name>
<dbReference type="Proteomes" id="UP000436006">
    <property type="component" value="Unassembled WGS sequence"/>
</dbReference>
<evidence type="ECO:0000313" key="3">
    <source>
        <dbReference type="Proteomes" id="UP000436006"/>
    </source>
</evidence>
<protein>
    <submittedName>
        <fullName evidence="2">DUF4113 domain-containing protein</fullName>
    </submittedName>
</protein>
<dbReference type="EMBL" id="WPIN01000013">
    <property type="protein sequence ID" value="MVM33838.1"/>
    <property type="molecule type" value="Genomic_DNA"/>
</dbReference>
<keyword evidence="1" id="KW-0812">Transmembrane</keyword>
<organism evidence="2 3">
    <name type="scientific">Spirosoma arboris</name>
    <dbReference type="NCBI Taxonomy" id="2682092"/>
    <lineage>
        <taxon>Bacteria</taxon>
        <taxon>Pseudomonadati</taxon>
        <taxon>Bacteroidota</taxon>
        <taxon>Cytophagia</taxon>
        <taxon>Cytophagales</taxon>
        <taxon>Cytophagaceae</taxon>
        <taxon>Spirosoma</taxon>
    </lineage>
</organism>
<dbReference type="AlphaFoldDB" id="A0A7K1SJD3"/>
<accession>A0A7K1SJD3</accession>
<keyword evidence="3" id="KW-1185">Reference proteome</keyword>
<proteinExistence type="predicted"/>
<gene>
    <name evidence="2" type="ORF">GO755_27620</name>
</gene>